<protein>
    <submittedName>
        <fullName evidence="1">Uncharacterized protein</fullName>
    </submittedName>
</protein>
<comment type="caution">
    <text evidence="1">The sequence shown here is derived from an EMBL/GenBank/DDBJ whole genome shotgun (WGS) entry which is preliminary data.</text>
</comment>
<dbReference type="EMBL" id="CM045875">
    <property type="protein sequence ID" value="KAI7943722.1"/>
    <property type="molecule type" value="Genomic_DNA"/>
</dbReference>
<reference evidence="2" key="2">
    <citation type="journal article" date="2018" name="Mol. Plant Microbe Interact.">
        <title>Genome sequence resources for the wheat stripe rust pathogen (Puccinia striiformis f. sp. tritici) and the barley stripe rust pathogen (Puccinia striiformis f. sp. hordei).</title>
        <authorList>
            <person name="Xia C."/>
            <person name="Wang M."/>
            <person name="Yin C."/>
            <person name="Cornejo O.E."/>
            <person name="Hulbert S.H."/>
            <person name="Chen X."/>
        </authorList>
    </citation>
    <scope>NUCLEOTIDE SEQUENCE [LARGE SCALE GENOMIC DNA]</scope>
    <source>
        <strain evidence="2">93-210</strain>
    </source>
</reference>
<organism evidence="1 2">
    <name type="scientific">Puccinia striiformis f. sp. tritici</name>
    <dbReference type="NCBI Taxonomy" id="168172"/>
    <lineage>
        <taxon>Eukaryota</taxon>
        <taxon>Fungi</taxon>
        <taxon>Dikarya</taxon>
        <taxon>Basidiomycota</taxon>
        <taxon>Pucciniomycotina</taxon>
        <taxon>Pucciniomycetes</taxon>
        <taxon>Pucciniales</taxon>
        <taxon>Pucciniaceae</taxon>
        <taxon>Puccinia</taxon>
    </lineage>
</organism>
<name>A0ACC0E262_9BASI</name>
<reference evidence="1 2" key="3">
    <citation type="journal article" date="2022" name="Microbiol. Spectr.">
        <title>Folding features and dynamics of 3D genome architecture in plant fungal pathogens.</title>
        <authorList>
            <person name="Xia C."/>
        </authorList>
    </citation>
    <scope>NUCLEOTIDE SEQUENCE [LARGE SCALE GENOMIC DNA]</scope>
    <source>
        <strain evidence="1 2">93-210</strain>
    </source>
</reference>
<sequence>HSSLLKTLQQSINHFVYALYHQPHHLQRLRPSKELCCVLASLHKKITIPIRPHHRPSVRPAPPHRSVLRFGGFLIFLLSHILSLPLSAHLSLCPNSCSSYLFVFSSLIFGPTFSHHRNLTIRRFSFFTLHQGSVLFTFLYLPSCIFVFFFFDCLLVSLPCSQPSPIKPTQLVVGQSSPPQPIDIVYLRLSLNSTLPLLGSPLQGSPPHLSVCSFHRSLYWLDYLPPALCLPTMVLSLSPNHHQPHPSSPNESRRNSYEPSSASSSSSNWQIPTQYIGHLETREIIRQSAIHEIITGEADYLDDLKTYQNIFVEPLQDQLSPAIFQHIERERFLDQVVSSLEQIRQHSRNFLKRLRNRQQAQQPLVESIGDVILAAVLEWGPAYTRYASDHPLGELEIERQINQNLLFAEHVSNIPRFNARKKDFRHFYSRATFRLARYVLLFTRLLEATPETHADREPLRLALELVRRQCSECNSAIESQQDAVRLVKLNSMIAPKSDIPLLHLHSSHRKIYSSGQMLRKKDGGSGLGEWSEVFVVLFDHYFVMLKEKKEDGHPRPRYHIVEQPIRTEFLKISGLTQPLEKRSRRLKTITDGLRGHGANPNNNQIPPLKGQSSPARRSKSEPIQRHSYTPANEHSNDPESSASLQQSRSLYPMTLQPFGDSPRIITLYVESESARQHWRECFETAINNRVQSIKTSHVFELWPMALETFSIPSSSSSSSSLVNLPSLAELKVLYEDQIPKELLPNTVHHGAPTCSTPFIAPDGRPLTAIGCKEGLWIGKRDNSSSYRKVLPVKNITQIAFLPNEGYFIVLAGQVLLAYPVEILVHSPGVKSSRPPAMRSITTNSNSTHLPKPSRPAVPYHQQQPHQQILSRATSASSQQSARSRQSCIGNEVEFPAVMGRTSLLLSLGMFEFERKQATEEEAALSSSGCDETSVSSASFPKASRLGIDSCESSVPSSPDSSHKRFWEFRPATNSTGRHRRMTSESCTDAYRMIPSLAITTNNRAGVPLENNVDQDKRRGLVRLSGLSDKVRFFKVGTLENRLVLIYAEKGKGSQTAFKVVEPISGSNEKLGYASTLFKENKEITVPYEAHAVQCHETQNKLLVFHGNRCEVLNLDDLTSETIPQLEADRDDPACNILMQRMEEAKLLNILTITSKEYLFCYDKFAYFASSSGNVIRKKFDKMIEWDGRPSVVNRLKDYVIGYSENLIEVWDLRSSTRVQIMHGKDIRCIYNGEGGQLRRAANSATSFAESLLQQKSVKPDYVARFSSCELIREGDCLVSGELNHLGNIRRRSEIHHVSPPIDDDLDNRPLSSSDKIPSSSDFLQNHFDAFHVSIKDSGNVYRVFEMGRVSN</sequence>
<evidence type="ECO:0000313" key="2">
    <source>
        <dbReference type="Proteomes" id="UP001060170"/>
    </source>
</evidence>
<keyword evidence="2" id="KW-1185">Reference proteome</keyword>
<accession>A0ACC0E262</accession>
<reference evidence="2" key="1">
    <citation type="journal article" date="2018" name="BMC Genomics">
        <title>Genomic insights into host adaptation between the wheat stripe rust pathogen (Puccinia striiformis f. sp. tritici) and the barley stripe rust pathogen (Puccinia striiformis f. sp. hordei).</title>
        <authorList>
            <person name="Xia C."/>
            <person name="Wang M."/>
            <person name="Yin C."/>
            <person name="Cornejo O.E."/>
            <person name="Hulbert S.H."/>
            <person name="Chen X."/>
        </authorList>
    </citation>
    <scope>NUCLEOTIDE SEQUENCE [LARGE SCALE GENOMIC DNA]</scope>
    <source>
        <strain evidence="2">93-210</strain>
    </source>
</reference>
<feature type="non-terminal residue" evidence="1">
    <location>
        <position position="1"/>
    </location>
</feature>
<evidence type="ECO:0000313" key="1">
    <source>
        <dbReference type="EMBL" id="KAI7943722.1"/>
    </source>
</evidence>
<dbReference type="Proteomes" id="UP001060170">
    <property type="component" value="Chromosome 11"/>
</dbReference>
<proteinExistence type="predicted"/>
<gene>
    <name evidence="1" type="ORF">MJO28_011250</name>
</gene>